<feature type="compositionally biased region" description="Low complexity" evidence="1">
    <location>
        <begin position="454"/>
        <end position="463"/>
    </location>
</feature>
<organism evidence="2 3">
    <name type="scientific">Somion occarium</name>
    <dbReference type="NCBI Taxonomy" id="3059160"/>
    <lineage>
        <taxon>Eukaryota</taxon>
        <taxon>Fungi</taxon>
        <taxon>Dikarya</taxon>
        <taxon>Basidiomycota</taxon>
        <taxon>Agaricomycotina</taxon>
        <taxon>Agaricomycetes</taxon>
        <taxon>Polyporales</taxon>
        <taxon>Cerrenaceae</taxon>
        <taxon>Somion</taxon>
    </lineage>
</organism>
<evidence type="ECO:0000256" key="1">
    <source>
        <dbReference type="SAM" id="MobiDB-lite"/>
    </source>
</evidence>
<feature type="compositionally biased region" description="Polar residues" evidence="1">
    <location>
        <begin position="812"/>
        <end position="837"/>
    </location>
</feature>
<evidence type="ECO:0000313" key="2">
    <source>
        <dbReference type="EMBL" id="CAL1706819.1"/>
    </source>
</evidence>
<feature type="compositionally biased region" description="Low complexity" evidence="1">
    <location>
        <begin position="74"/>
        <end position="94"/>
    </location>
</feature>
<name>A0ABP1DHX0_9APHY</name>
<feature type="compositionally biased region" description="Polar residues" evidence="1">
    <location>
        <begin position="711"/>
        <end position="731"/>
    </location>
</feature>
<gene>
    <name evidence="2" type="ORF">GFSPODELE1_LOCUS6055</name>
</gene>
<feature type="region of interest" description="Disordered" evidence="1">
    <location>
        <begin position="514"/>
        <end position="843"/>
    </location>
</feature>
<protein>
    <recommendedName>
        <fullName evidence="4">Proteasome subunit alpha type 1</fullName>
    </recommendedName>
</protein>
<feature type="compositionally biased region" description="Pro residues" evidence="1">
    <location>
        <begin position="15"/>
        <end position="29"/>
    </location>
</feature>
<feature type="compositionally biased region" description="Pro residues" evidence="1">
    <location>
        <begin position="95"/>
        <end position="111"/>
    </location>
</feature>
<feature type="compositionally biased region" description="Basic and acidic residues" evidence="1">
    <location>
        <begin position="427"/>
        <end position="436"/>
    </location>
</feature>
<feature type="compositionally biased region" description="Polar residues" evidence="1">
    <location>
        <begin position="745"/>
        <end position="755"/>
    </location>
</feature>
<accession>A0ABP1DHX0</accession>
<sequence length="1141" mass="121513">MHKNPFAVPSSYTPQQPPLPPGPPPPQPAQPDYSAYWAAAAAAQPNAYTPQWSAGQPAQAAARPTPEQSALYANYGYGPGQQNWQQQQQRQAQPYQPPPPVAQPPPPPPPQATYNPYQPQTVAYQQPYIPQAAPQHVPHQPQYQPPVVQAPPQFQQQHQPYFGQQQPHQQQQQQQQNRQQHNRNQNLHQQSSQHLPPAKRQRFGPAQSQGQIQHAPPTQPAQSGAIGGGVGVGVGAFQGPGGGRGGGPGANQVPLGGSRGGFGGGRGGNAMGGRGRGGPMGMNRGGSRGRGGGFNNMGNRGPSQSGGSFRGHGSHRGFGNRDNRRGGSFNTGGQGFAHGQQQQQQHHQGFPSGGTSFRGRHGPSHAGRGGRHDTVAPHGPKDSTASTSVSVGKKEENRRTLTDFKIVGLELRDLSWSWGVIPPPSESDVKEERTEAEMPSAEEPASEQKPNVSAASDAATHAAGPSTEGTTAATEKDTAVVKSEITTAPMPPPPSRIRIYFHTPVTADDIHSLTPQSSLSLVVPSDSAVRKGKRKKLDDDDADIEDGRGPPPPPPGMDHDSMSIAPSVDRDGTETLAGRDSMAPSVAETTSEGDWLMAAIATDDGDSGEVGQSSQATELEEPHDEDADADAIGEEYVEGEGYEIHEDVTMGSIDDHHTDAHFESGPNEVLGSNGHPDQSHELPSPNDANGVYDSSESVESMLKASGPSEATEPTQSSSQSPHDLNDSSSNLAVGAVSADSEAPDSLSNVPAQPNGTRRPLQAMDSLASTVPDTNGQEDTSPYTSTVLEGSPVPTAAQEDAQTQPVERRSSETQHNQVELGTPSTSTAVSGLNGTPASQVHAKSDVKLPSANRLSISYAAGTRRMVIDAEVVDKLVVRRDDGRIEVHLNIARDDGSFKGIMVEAFSDSSSSYTPLDIAIPNLNDPTIPPFNTASLPLKTVLIAYLDKERPLSEPKWVKTGDVQEWLKTMFGRMFWAAGDAADGWEKKIEVADPDPPPTIWTLLEAWAGNSNIGTQTERQRFLRIHMSETDNILEILLRLVRGERASYSQNAPVLSAPNLSGPLLSALSLGSAHGAQQTHVSLAVLAIFRLAVEYAKKAVGDGGKSEVEERVGEIIRCLPSHLIYKSLDGIFKEWRVEKKGGR</sequence>
<evidence type="ECO:0008006" key="4">
    <source>
        <dbReference type="Google" id="ProtNLM"/>
    </source>
</evidence>
<feature type="compositionally biased region" description="Basic and acidic residues" evidence="1">
    <location>
        <begin position="370"/>
        <end position="381"/>
    </location>
</feature>
<dbReference type="EMBL" id="OZ037947">
    <property type="protein sequence ID" value="CAL1706819.1"/>
    <property type="molecule type" value="Genomic_DNA"/>
</dbReference>
<keyword evidence="3" id="KW-1185">Reference proteome</keyword>
<feature type="compositionally biased region" description="Acidic residues" evidence="1">
    <location>
        <begin position="618"/>
        <end position="641"/>
    </location>
</feature>
<feature type="compositionally biased region" description="Low complexity" evidence="1">
    <location>
        <begin position="30"/>
        <end position="51"/>
    </location>
</feature>
<reference evidence="3" key="1">
    <citation type="submission" date="2024-04" db="EMBL/GenBank/DDBJ databases">
        <authorList>
            <person name="Shaw F."/>
            <person name="Minotto A."/>
        </authorList>
    </citation>
    <scope>NUCLEOTIDE SEQUENCE [LARGE SCALE GENOMIC DNA]</scope>
</reference>
<feature type="compositionally biased region" description="Polar residues" evidence="1">
    <location>
        <begin position="766"/>
        <end position="787"/>
    </location>
</feature>
<evidence type="ECO:0000313" key="3">
    <source>
        <dbReference type="Proteomes" id="UP001497453"/>
    </source>
</evidence>
<feature type="compositionally biased region" description="Gly residues" evidence="1">
    <location>
        <begin position="225"/>
        <end position="249"/>
    </location>
</feature>
<proteinExistence type="predicted"/>
<feature type="region of interest" description="Disordered" evidence="1">
    <location>
        <begin position="417"/>
        <end position="497"/>
    </location>
</feature>
<feature type="compositionally biased region" description="Basic and acidic residues" evidence="1">
    <location>
        <begin position="642"/>
        <end position="662"/>
    </location>
</feature>
<dbReference type="Proteomes" id="UP001497453">
    <property type="component" value="Chromosome 4"/>
</dbReference>
<feature type="compositionally biased region" description="Gly residues" evidence="1">
    <location>
        <begin position="257"/>
        <end position="295"/>
    </location>
</feature>
<feature type="region of interest" description="Disordered" evidence="1">
    <location>
        <begin position="1"/>
        <end position="396"/>
    </location>
</feature>
<feature type="compositionally biased region" description="Low complexity" evidence="1">
    <location>
        <begin position="337"/>
        <end position="350"/>
    </location>
</feature>
<feature type="compositionally biased region" description="Low complexity" evidence="1">
    <location>
        <begin position="112"/>
        <end position="196"/>
    </location>
</feature>